<organism evidence="2 3">
    <name type="scientific">Bacterioplanoides pacificum</name>
    <dbReference type="NCBI Taxonomy" id="1171596"/>
    <lineage>
        <taxon>Bacteria</taxon>
        <taxon>Pseudomonadati</taxon>
        <taxon>Pseudomonadota</taxon>
        <taxon>Gammaproteobacteria</taxon>
        <taxon>Oceanospirillales</taxon>
        <taxon>Oceanospirillaceae</taxon>
        <taxon>Bacterioplanoides</taxon>
    </lineage>
</organism>
<dbReference type="Proteomes" id="UP001595722">
    <property type="component" value="Unassembled WGS sequence"/>
</dbReference>
<dbReference type="PROSITE" id="PS50801">
    <property type="entry name" value="STAS"/>
    <property type="match status" value="1"/>
</dbReference>
<gene>
    <name evidence="2" type="ORF">ACFOMG_15320</name>
</gene>
<evidence type="ECO:0000313" key="2">
    <source>
        <dbReference type="EMBL" id="MFC3681473.1"/>
    </source>
</evidence>
<evidence type="ECO:0000313" key="3">
    <source>
        <dbReference type="Proteomes" id="UP001595722"/>
    </source>
</evidence>
<dbReference type="SUPFAM" id="SSF52091">
    <property type="entry name" value="SpoIIaa-like"/>
    <property type="match status" value="1"/>
</dbReference>
<dbReference type="PANTHER" id="PTHR35849:SF2">
    <property type="entry name" value="BLR2341 PROTEIN"/>
    <property type="match status" value="1"/>
</dbReference>
<accession>A0ABV7VWR2</accession>
<reference evidence="3" key="1">
    <citation type="journal article" date="2019" name="Int. J. Syst. Evol. Microbiol.">
        <title>The Global Catalogue of Microorganisms (GCM) 10K type strain sequencing project: providing services to taxonomists for standard genome sequencing and annotation.</title>
        <authorList>
            <consortium name="The Broad Institute Genomics Platform"/>
            <consortium name="The Broad Institute Genome Sequencing Center for Infectious Disease"/>
            <person name="Wu L."/>
            <person name="Ma J."/>
        </authorList>
    </citation>
    <scope>NUCLEOTIDE SEQUENCE [LARGE SCALE GENOMIC DNA]</scope>
    <source>
        <strain evidence="3">KCTC 42424</strain>
    </source>
</reference>
<evidence type="ECO:0000259" key="1">
    <source>
        <dbReference type="PROSITE" id="PS50801"/>
    </source>
</evidence>
<dbReference type="Pfam" id="PF13466">
    <property type="entry name" value="STAS_2"/>
    <property type="match status" value="1"/>
</dbReference>
<sequence>MPEKISIHCGERLSIENVEQLYSAMEGALSSDVDIELDAADVGFCDTAGLQLLISLKREAEKTGHGVHWSAVSDNLRETSAYLGLCQSLGLNAPN</sequence>
<feature type="domain" description="STAS" evidence="1">
    <location>
        <begin position="1"/>
        <end position="95"/>
    </location>
</feature>
<dbReference type="RefSeq" id="WP_376867901.1">
    <property type="nucleotide sequence ID" value="NZ_JBHRYB010000015.1"/>
</dbReference>
<dbReference type="CDD" id="cd07043">
    <property type="entry name" value="STAS_anti-anti-sigma_factors"/>
    <property type="match status" value="1"/>
</dbReference>
<dbReference type="InterPro" id="IPR036513">
    <property type="entry name" value="STAS_dom_sf"/>
</dbReference>
<dbReference type="PANTHER" id="PTHR35849">
    <property type="entry name" value="BLR2341 PROTEIN"/>
    <property type="match status" value="1"/>
</dbReference>
<dbReference type="InterPro" id="IPR058548">
    <property type="entry name" value="MlaB-like_STAS"/>
</dbReference>
<dbReference type="Gene3D" id="3.30.750.24">
    <property type="entry name" value="STAS domain"/>
    <property type="match status" value="1"/>
</dbReference>
<comment type="caution">
    <text evidence="2">The sequence shown here is derived from an EMBL/GenBank/DDBJ whole genome shotgun (WGS) entry which is preliminary data.</text>
</comment>
<protein>
    <submittedName>
        <fullName evidence="2">Lipid asymmetry maintenance protein MlaB</fullName>
    </submittedName>
</protein>
<dbReference type="EMBL" id="JBHRYB010000015">
    <property type="protein sequence ID" value="MFC3681473.1"/>
    <property type="molecule type" value="Genomic_DNA"/>
</dbReference>
<name>A0ABV7VWR2_9GAMM</name>
<dbReference type="InterPro" id="IPR002645">
    <property type="entry name" value="STAS_dom"/>
</dbReference>
<keyword evidence="3" id="KW-1185">Reference proteome</keyword>
<proteinExistence type="predicted"/>
<dbReference type="InterPro" id="IPR052746">
    <property type="entry name" value="MlaB_ABC_Transporter"/>
</dbReference>